<dbReference type="GO" id="GO:0031267">
    <property type="term" value="F:small GTPase binding"/>
    <property type="evidence" value="ECO:0007669"/>
    <property type="project" value="TreeGrafter"/>
</dbReference>
<dbReference type="GO" id="GO:0000070">
    <property type="term" value="P:mitotic sister chromatid segregation"/>
    <property type="evidence" value="ECO:0007669"/>
    <property type="project" value="TreeGrafter"/>
</dbReference>
<evidence type="ECO:0008006" key="5">
    <source>
        <dbReference type="Google" id="ProtNLM"/>
    </source>
</evidence>
<sequence>MHELPEDSASVVNTQMKKLLSTIFHSQEIDNYLALGLMLSMQHKDAFHAFRRQISRENVVKDYNRFQQLACIGADAARAWQQIAFLHQCVELEGNARWWHYLKLLGIECNYKAFQGNSRDLQYIRRLVPKLITRSNLDFYTVLEFTRHYQIEDSFPSLAYAEALMLKESADSNLEYQDKIAGVLDDIHEKHLVKLLLKSIPKVSGQDYDRLLFIFRLLLENTSYSEREEAERRVAVLRNLKSFAAFQRRQRDLDNNKMLNQISSDEASASITTIQDGKNFNALIGLAELLGLEPDELQMMLLKNMITANMQQNCSEDSNVNTSMAQFESIPLGEETLKALEFALNAAVAGRKGCEDPSKISFTGHEALTRLEAKIVRVKVELLLQNVTLQTSSASEAIDDKEQTNQLLALVSHPEELFLELYRRYALWFSNHSSEMLHIVANSIGELLHLPQMKLRLVLAHEWLVKDAIHVGKDTSSQDTQEDLFELLEDEKLHRVDEDFVKMVLYLVNTSVKAGDSFGDKIFNYLVEFAEDFRPRAGVTFRAKMRALRELLDYTKRCTHMVTFEEHRVPYDMDFVLRSNKEVLARSFLRRFPPNQPWVLRCVSQLMLDFAVEASDLWEEVLASMMHLGMVRSLFTIMGPLSRKSFARSLECGRQVWEGVLNSTTTQLKHKRDEQLLGVAAQQGLHDASTSGQETKEATLCFAGIPISNLRPALEHMVTLLETCPFLDQMDTSAFVVHLRDLTALAEEECNGGDIVKLLDLHGFAVKCALIIPKPAVRFEALMRIIQAGAYGSVLHELLDTCFLDGERSEKAMLDDIEVVDNFRLIQESFKEAAKRKDYSAVLNTPFEPGFVEYLAATAEIDYLLSLLLEEKRMEAALNAVKLHYEYHPLKVTKSDDEYTLELSTDKRWKLIDEFLASSNSAHLQRYRTS</sequence>
<reference evidence="3" key="1">
    <citation type="submission" date="2022-12" db="EMBL/GenBank/DDBJ databases">
        <authorList>
            <person name="Webb A."/>
        </authorList>
    </citation>
    <scope>NUCLEOTIDE SEQUENCE</scope>
    <source>
        <strain evidence="3">Pd1</strain>
    </source>
</reference>
<dbReference type="GO" id="GO:1990423">
    <property type="term" value="C:RZZ complex"/>
    <property type="evidence" value="ECO:0007669"/>
    <property type="project" value="TreeGrafter"/>
</dbReference>
<evidence type="ECO:0000313" key="3">
    <source>
        <dbReference type="EMBL" id="CAI5729648.1"/>
    </source>
</evidence>
<dbReference type="InterPro" id="IPR052802">
    <property type="entry name" value="KNTC1"/>
</dbReference>
<dbReference type="AlphaFoldDB" id="A0AAV0U3L2"/>
<feature type="domain" description="RZZ complex subunit KNTC1/ROD C-terminal" evidence="1">
    <location>
        <begin position="329"/>
        <end position="662"/>
    </location>
</feature>
<organism evidence="3 4">
    <name type="scientific">Peronospora destructor</name>
    <dbReference type="NCBI Taxonomy" id="86335"/>
    <lineage>
        <taxon>Eukaryota</taxon>
        <taxon>Sar</taxon>
        <taxon>Stramenopiles</taxon>
        <taxon>Oomycota</taxon>
        <taxon>Peronosporomycetes</taxon>
        <taxon>Peronosporales</taxon>
        <taxon>Peronosporaceae</taxon>
        <taxon>Peronospora</taxon>
    </lineage>
</organism>
<dbReference type="PANTHER" id="PTHR15688">
    <property type="entry name" value="KINETOCHORE-ASSOCIATED PROTEIN 1"/>
    <property type="match status" value="1"/>
</dbReference>
<name>A0AAV0U3L2_9STRA</name>
<evidence type="ECO:0000313" key="4">
    <source>
        <dbReference type="Proteomes" id="UP001162029"/>
    </source>
</evidence>
<dbReference type="Pfam" id="PF24515">
    <property type="entry name" value="ARM_KNTC1_3rd"/>
    <property type="match status" value="1"/>
</dbReference>
<evidence type="ECO:0000259" key="1">
    <source>
        <dbReference type="Pfam" id="PF10493"/>
    </source>
</evidence>
<feature type="domain" description="KNTC1 third ARM-repeats" evidence="2">
    <location>
        <begin position="16"/>
        <end position="215"/>
    </location>
</feature>
<dbReference type="GO" id="GO:0005828">
    <property type="term" value="C:kinetochore microtubule"/>
    <property type="evidence" value="ECO:0007669"/>
    <property type="project" value="TreeGrafter"/>
</dbReference>
<dbReference type="PANTHER" id="PTHR15688:SF1">
    <property type="entry name" value="KINETOCHORE-ASSOCIATED PROTEIN 1"/>
    <property type="match status" value="1"/>
</dbReference>
<accession>A0AAV0U3L2</accession>
<dbReference type="InterPro" id="IPR019527">
    <property type="entry name" value="RZZ-complex_KNTC1/ROD_C"/>
</dbReference>
<evidence type="ECO:0000259" key="2">
    <source>
        <dbReference type="Pfam" id="PF24515"/>
    </source>
</evidence>
<dbReference type="EMBL" id="CANTFM010000777">
    <property type="protein sequence ID" value="CAI5729648.1"/>
    <property type="molecule type" value="Genomic_DNA"/>
</dbReference>
<gene>
    <name evidence="3" type="ORF">PDE001_LOCUS4303</name>
</gene>
<protein>
    <recommendedName>
        <fullName evidence="5">RZZ complex subunit KNTC1/ROD C-terminal domain-containing protein</fullName>
    </recommendedName>
</protein>
<dbReference type="Proteomes" id="UP001162029">
    <property type="component" value="Unassembled WGS sequence"/>
</dbReference>
<dbReference type="GO" id="GO:0005737">
    <property type="term" value="C:cytoplasm"/>
    <property type="evidence" value="ECO:0007669"/>
    <property type="project" value="TreeGrafter"/>
</dbReference>
<dbReference type="GO" id="GO:1903394">
    <property type="term" value="P:protein localization to kinetochore involved in kinetochore assembly"/>
    <property type="evidence" value="ECO:0007669"/>
    <property type="project" value="TreeGrafter"/>
</dbReference>
<comment type="caution">
    <text evidence="3">The sequence shown here is derived from an EMBL/GenBank/DDBJ whole genome shotgun (WGS) entry which is preliminary data.</text>
</comment>
<dbReference type="InterPro" id="IPR055405">
    <property type="entry name" value="ARM_KNTC1_3rd"/>
</dbReference>
<proteinExistence type="predicted"/>
<dbReference type="Pfam" id="PF10493">
    <property type="entry name" value="Rod_C"/>
    <property type="match status" value="1"/>
</dbReference>
<keyword evidence="4" id="KW-1185">Reference proteome</keyword>
<dbReference type="GO" id="GO:0007094">
    <property type="term" value="P:mitotic spindle assembly checkpoint signaling"/>
    <property type="evidence" value="ECO:0007669"/>
    <property type="project" value="TreeGrafter"/>
</dbReference>